<feature type="domain" description="BPL/LPL catalytic" evidence="1">
    <location>
        <begin position="16"/>
        <end position="208"/>
    </location>
</feature>
<name>A0A147K1C2_HADYE</name>
<protein>
    <submittedName>
        <fullName evidence="2">Riboflavin biosynthesis protein RibF</fullName>
    </submittedName>
</protein>
<dbReference type="PANTHER" id="PTHR43679">
    <property type="entry name" value="OCTANOYLTRANSFERASE LIPM-RELATED"/>
    <property type="match status" value="1"/>
</dbReference>
<dbReference type="CDD" id="cd16443">
    <property type="entry name" value="LplA"/>
    <property type="match status" value="1"/>
</dbReference>
<dbReference type="PANTHER" id="PTHR43679:SF2">
    <property type="entry name" value="OCTANOYL-[GCVH]:PROTEIN N-OCTANOYLTRANSFERASE"/>
    <property type="match status" value="1"/>
</dbReference>
<organism evidence="2 3">
    <name type="scientific">Hadarchaeum yellowstonense</name>
    <dbReference type="NCBI Taxonomy" id="1776334"/>
    <lineage>
        <taxon>Archaea</taxon>
        <taxon>Methanobacteriati</taxon>
        <taxon>Candidatus Hadarchaeota</taxon>
        <taxon>Candidatus Hadarchaeia</taxon>
        <taxon>Candidatus Hadarchaeales</taxon>
        <taxon>Candidatus Hadarchaeaceae</taxon>
        <taxon>Candidatus Hadarchaeum</taxon>
    </lineage>
</organism>
<dbReference type="InterPro" id="IPR050664">
    <property type="entry name" value="Octanoyltrans_LipM/LipL"/>
</dbReference>
<evidence type="ECO:0000313" key="2">
    <source>
        <dbReference type="EMBL" id="KUO42645.1"/>
    </source>
</evidence>
<dbReference type="STRING" id="1776334.APZ16_01765"/>
<dbReference type="AlphaFoldDB" id="A0A147K1C2"/>
<reference evidence="2 3" key="1">
    <citation type="journal article" date="2016" name="Nat. Microbiol.">
        <title>Genomic inference of the metabolism of cosmopolitan subsurface Archaea, Hadesarchaea.</title>
        <authorList>
            <person name="Baker B.J."/>
            <person name="Saw J.H."/>
            <person name="Lind A.E."/>
            <person name="Lazar C.S."/>
            <person name="Hinrichs K.-U."/>
            <person name="Teske A.P."/>
            <person name="Ettema T.J."/>
        </authorList>
    </citation>
    <scope>NUCLEOTIDE SEQUENCE [LARGE SCALE GENOMIC DNA]</scope>
</reference>
<gene>
    <name evidence="2" type="ORF">APZ16_01765</name>
</gene>
<proteinExistence type="predicted"/>
<dbReference type="Proteomes" id="UP000074294">
    <property type="component" value="Unassembled WGS sequence"/>
</dbReference>
<accession>A0A147K1C2</accession>
<dbReference type="PROSITE" id="PS51733">
    <property type="entry name" value="BPL_LPL_CATALYTIC"/>
    <property type="match status" value="1"/>
</dbReference>
<dbReference type="InterPro" id="IPR004143">
    <property type="entry name" value="BPL_LPL_catalytic"/>
</dbReference>
<evidence type="ECO:0000259" key="1">
    <source>
        <dbReference type="PROSITE" id="PS51733"/>
    </source>
</evidence>
<dbReference type="SUPFAM" id="SSF55681">
    <property type="entry name" value="Class II aaRS and biotin synthetases"/>
    <property type="match status" value="1"/>
</dbReference>
<dbReference type="InterPro" id="IPR045864">
    <property type="entry name" value="aa-tRNA-synth_II/BPL/LPL"/>
</dbReference>
<dbReference type="Pfam" id="PF21948">
    <property type="entry name" value="LplA-B_cat"/>
    <property type="match status" value="1"/>
</dbReference>
<dbReference type="EMBL" id="LQMQ01000002">
    <property type="protein sequence ID" value="KUO42645.1"/>
    <property type="molecule type" value="Genomic_DNA"/>
</dbReference>
<dbReference type="Gene3D" id="3.30.930.10">
    <property type="entry name" value="Bira Bifunctional Protein, Domain 2"/>
    <property type="match status" value="1"/>
</dbReference>
<evidence type="ECO:0000313" key="3">
    <source>
        <dbReference type="Proteomes" id="UP000074294"/>
    </source>
</evidence>
<sequence>MSMAIDEALLILNAEKKSPNTVRFWRWLPSAVSLGCFQSLEREVDLEAARRHGVDIVRRITGGGAVFHDHQGELTYSLVCGEEDMPRDIVESYKIICDGIVQGLKQLGIPAEFRPINDVQVNGKKISGSAQTRRWGSLLQHGTILISPDVRLMFELLKVSPEKISDKFISSVFERVTTIERELGRRPSFEQVREAMIKGFERALNVDLVEGELTRAELDLAAKLRPKYASKEWLRKR</sequence>
<comment type="caution">
    <text evidence="2">The sequence shown here is derived from an EMBL/GenBank/DDBJ whole genome shotgun (WGS) entry which is preliminary data.</text>
</comment>